<feature type="region of interest" description="Disordered" evidence="4">
    <location>
        <begin position="413"/>
        <end position="432"/>
    </location>
</feature>
<dbReference type="RefSeq" id="WP_110037650.1">
    <property type="nucleotide sequence ID" value="NZ_QGTL01000004.1"/>
</dbReference>
<dbReference type="GO" id="GO:0004674">
    <property type="term" value="F:protein serine/threonine kinase activity"/>
    <property type="evidence" value="ECO:0007669"/>
    <property type="project" value="TreeGrafter"/>
</dbReference>
<dbReference type="PANTHER" id="PTHR37419">
    <property type="entry name" value="SERINE/THREONINE-PROTEIN KINASE TOXIN HIPA"/>
    <property type="match status" value="1"/>
</dbReference>
<evidence type="ECO:0000256" key="1">
    <source>
        <dbReference type="ARBA" id="ARBA00010164"/>
    </source>
</evidence>
<evidence type="ECO:0000256" key="3">
    <source>
        <dbReference type="ARBA" id="ARBA00022777"/>
    </source>
</evidence>
<accession>A0A317NLA1</accession>
<evidence type="ECO:0000259" key="5">
    <source>
        <dbReference type="Pfam" id="PF07804"/>
    </source>
</evidence>
<dbReference type="Gene3D" id="1.10.1070.20">
    <property type="match status" value="1"/>
</dbReference>
<evidence type="ECO:0000259" key="6">
    <source>
        <dbReference type="Pfam" id="PF13657"/>
    </source>
</evidence>
<evidence type="ECO:0000256" key="2">
    <source>
        <dbReference type="ARBA" id="ARBA00022679"/>
    </source>
</evidence>
<evidence type="ECO:0000256" key="4">
    <source>
        <dbReference type="SAM" id="MobiDB-lite"/>
    </source>
</evidence>
<evidence type="ECO:0000313" key="7">
    <source>
        <dbReference type="EMBL" id="PWV75960.1"/>
    </source>
</evidence>
<comment type="similarity">
    <text evidence="1">Belongs to the HipA Ser/Thr kinase family.</text>
</comment>
<gene>
    <name evidence="7" type="ORF">DFR69_10461</name>
</gene>
<organism evidence="7 8">
    <name type="scientific">Nocardia neocaledoniensis</name>
    <dbReference type="NCBI Taxonomy" id="236511"/>
    <lineage>
        <taxon>Bacteria</taxon>
        <taxon>Bacillati</taxon>
        <taxon>Actinomycetota</taxon>
        <taxon>Actinomycetes</taxon>
        <taxon>Mycobacteriales</taxon>
        <taxon>Nocardiaceae</taxon>
        <taxon>Nocardia</taxon>
    </lineage>
</organism>
<keyword evidence="3 7" id="KW-0418">Kinase</keyword>
<dbReference type="InterPro" id="IPR012893">
    <property type="entry name" value="HipA-like_C"/>
</dbReference>
<dbReference type="InterPro" id="IPR017508">
    <property type="entry name" value="HipA_N1"/>
</dbReference>
<dbReference type="GO" id="GO:0005829">
    <property type="term" value="C:cytosol"/>
    <property type="evidence" value="ECO:0007669"/>
    <property type="project" value="TreeGrafter"/>
</dbReference>
<dbReference type="AlphaFoldDB" id="A0A317NLA1"/>
<sequence>MTDLVVVLDGAVAGVVTNVAGKPNFTYLDDYADDINATALSLSMPLAAGRVFDHRVTAPWLLNLLPDDAAVRDLLAREFGASPNNSTALLAHVGLDCAGAVQLVEPERIDDALNGSGWLEDANDAQLGERLRRLRDAPAQWLGADERWSLAGAQSKFTAVRTDHGWAYARGSAASTHIIKPGIGRFPGQAFNEHLCLRALADVGVTSASSEYVEFDGAAAIVVERYDRIRTADGRVLRLHQEDMCQALSVPPDRKYASDGGPSATAIAGLLAREAAQSDVDRFTDLVVAQYLLGAPDGHAKNYSVILDGLDVILAPAYDIASSLPYDPSRGSGLARIAMPIAGRSKFGEVTLRHIEKFAGAAGTDPDRLVARTREMAAALPDALARVDPDATDDAMVALRANLVDAVAEHCATLRDPTPTAPPARGRSGDQP</sequence>
<keyword evidence="8" id="KW-1185">Reference proteome</keyword>
<feature type="domain" description="HipA N-terminal subdomain 1" evidence="6">
    <location>
        <begin position="5"/>
        <end position="103"/>
    </location>
</feature>
<dbReference type="EMBL" id="QGTL01000004">
    <property type="protein sequence ID" value="PWV75960.1"/>
    <property type="molecule type" value="Genomic_DNA"/>
</dbReference>
<dbReference type="Pfam" id="PF07804">
    <property type="entry name" value="HipA_C"/>
    <property type="match status" value="1"/>
</dbReference>
<dbReference type="CDD" id="cd17808">
    <property type="entry name" value="HipA_Ec_like"/>
    <property type="match status" value="1"/>
</dbReference>
<protein>
    <submittedName>
        <fullName evidence="7">Serine/threonine-protein kinase HipA</fullName>
    </submittedName>
</protein>
<name>A0A317NLA1_9NOCA</name>
<dbReference type="PANTHER" id="PTHR37419:SF1">
    <property type="entry name" value="SERINE_THREONINE-PROTEIN KINASE TOXIN HIPA"/>
    <property type="match status" value="1"/>
</dbReference>
<dbReference type="Pfam" id="PF13657">
    <property type="entry name" value="Couple_hipA"/>
    <property type="match status" value="1"/>
</dbReference>
<feature type="domain" description="HipA-like C-terminal" evidence="5">
    <location>
        <begin position="148"/>
        <end position="383"/>
    </location>
</feature>
<dbReference type="NCBIfam" id="TIGR03071">
    <property type="entry name" value="couple_hipA"/>
    <property type="match status" value="1"/>
</dbReference>
<evidence type="ECO:0000313" key="8">
    <source>
        <dbReference type="Proteomes" id="UP000246410"/>
    </source>
</evidence>
<keyword evidence="2" id="KW-0808">Transferase</keyword>
<dbReference type="Proteomes" id="UP000246410">
    <property type="component" value="Unassembled WGS sequence"/>
</dbReference>
<comment type="caution">
    <text evidence="7">The sequence shown here is derived from an EMBL/GenBank/DDBJ whole genome shotgun (WGS) entry which is preliminary data.</text>
</comment>
<dbReference type="InterPro" id="IPR052028">
    <property type="entry name" value="HipA_Ser/Thr_kinase"/>
</dbReference>
<reference evidence="7 8" key="1">
    <citation type="submission" date="2018-05" db="EMBL/GenBank/DDBJ databases">
        <title>Genomic Encyclopedia of Type Strains, Phase IV (KMG-IV): sequencing the most valuable type-strain genomes for metagenomic binning, comparative biology and taxonomic classification.</title>
        <authorList>
            <person name="Goeker M."/>
        </authorList>
    </citation>
    <scope>NUCLEOTIDE SEQUENCE [LARGE SCALE GENOMIC DNA]</scope>
    <source>
        <strain evidence="7 8">DSM 44717</strain>
    </source>
</reference>
<proteinExistence type="inferred from homology"/>